<dbReference type="EMBL" id="JAEPRQ010000002">
    <property type="protein sequence ID" value="MBK4216136.1"/>
    <property type="molecule type" value="Genomic_DNA"/>
</dbReference>
<comment type="caution">
    <text evidence="1">The sequence shown here is derived from an EMBL/GenBank/DDBJ whole genome shotgun (WGS) entry which is preliminary data.</text>
</comment>
<gene>
    <name evidence="1" type="ORF">JJJ17_09380</name>
</gene>
<dbReference type="AlphaFoldDB" id="A0A934VUS5"/>
<proteinExistence type="predicted"/>
<keyword evidence="2" id="KW-1185">Reference proteome</keyword>
<sequence length="47" mass="5163">MPKLDKLLARGKGKPDVQMYLAGLKAQLPRTTMSQWRARAVGAPQSP</sequence>
<accession>A0A934VUS5</accession>
<organism evidence="1 2">
    <name type="scientific">Paracoccus caeni</name>
    <dbReference type="NCBI Taxonomy" id="657651"/>
    <lineage>
        <taxon>Bacteria</taxon>
        <taxon>Pseudomonadati</taxon>
        <taxon>Pseudomonadota</taxon>
        <taxon>Alphaproteobacteria</taxon>
        <taxon>Rhodobacterales</taxon>
        <taxon>Paracoccaceae</taxon>
        <taxon>Paracoccus</taxon>
    </lineage>
</organism>
<evidence type="ECO:0000313" key="1">
    <source>
        <dbReference type="EMBL" id="MBK4216136.1"/>
    </source>
</evidence>
<reference evidence="1" key="1">
    <citation type="submission" date="2021-01" db="EMBL/GenBank/DDBJ databases">
        <title>Paracoccus amoyensis sp. nov., isolated from the surface seawater along the coast of Xiamen Island, China.</title>
        <authorList>
            <person name="Lyu L."/>
        </authorList>
    </citation>
    <scope>NUCLEOTIDE SEQUENCE</scope>
    <source>
        <strain evidence="1">MJ17</strain>
    </source>
</reference>
<protein>
    <submittedName>
        <fullName evidence="1">Uncharacterized protein</fullName>
    </submittedName>
</protein>
<evidence type="ECO:0000313" key="2">
    <source>
        <dbReference type="Proteomes" id="UP000640485"/>
    </source>
</evidence>
<name>A0A934VUS5_9RHOB</name>
<dbReference type="Proteomes" id="UP000640485">
    <property type="component" value="Unassembled WGS sequence"/>
</dbReference>
<dbReference type="RefSeq" id="WP_200685711.1">
    <property type="nucleotide sequence ID" value="NZ_JAEPRQ010000002.1"/>
</dbReference>